<proteinExistence type="predicted"/>
<organism evidence="1">
    <name type="scientific">Anguilla anguilla</name>
    <name type="common">European freshwater eel</name>
    <name type="synonym">Muraena anguilla</name>
    <dbReference type="NCBI Taxonomy" id="7936"/>
    <lineage>
        <taxon>Eukaryota</taxon>
        <taxon>Metazoa</taxon>
        <taxon>Chordata</taxon>
        <taxon>Craniata</taxon>
        <taxon>Vertebrata</taxon>
        <taxon>Euteleostomi</taxon>
        <taxon>Actinopterygii</taxon>
        <taxon>Neopterygii</taxon>
        <taxon>Teleostei</taxon>
        <taxon>Anguilliformes</taxon>
        <taxon>Anguillidae</taxon>
        <taxon>Anguilla</taxon>
    </lineage>
</organism>
<evidence type="ECO:0000313" key="1">
    <source>
        <dbReference type="EMBL" id="JAG99365.1"/>
    </source>
</evidence>
<accession>A0A0E9P509</accession>
<dbReference type="AlphaFoldDB" id="A0A0E9P509"/>
<name>A0A0E9P509_ANGAN</name>
<sequence>MGLFSFSLFSFSLAVLFSIAL</sequence>
<protein>
    <submittedName>
        <fullName evidence="1">Uncharacterized protein</fullName>
    </submittedName>
</protein>
<dbReference type="EMBL" id="GBXM01109211">
    <property type="protein sequence ID" value="JAG99365.1"/>
    <property type="molecule type" value="Transcribed_RNA"/>
</dbReference>
<reference evidence="1" key="1">
    <citation type="submission" date="2014-11" db="EMBL/GenBank/DDBJ databases">
        <authorList>
            <person name="Amaro Gonzalez C."/>
        </authorList>
    </citation>
    <scope>NUCLEOTIDE SEQUENCE</scope>
</reference>
<reference evidence="1" key="2">
    <citation type="journal article" date="2015" name="Fish Shellfish Immunol.">
        <title>Early steps in the European eel (Anguilla anguilla)-Vibrio vulnificus interaction in the gills: Role of the RtxA13 toxin.</title>
        <authorList>
            <person name="Callol A."/>
            <person name="Pajuelo D."/>
            <person name="Ebbesson L."/>
            <person name="Teles M."/>
            <person name="MacKenzie S."/>
            <person name="Amaro C."/>
        </authorList>
    </citation>
    <scope>NUCLEOTIDE SEQUENCE</scope>
</reference>